<sequence precursor="true">MKILTLSILLGLSVTALQANAGSQYHRLIWDSTPQSEATIGFTPSGSSNHYLKYGFSTNEQNWTTKAVTSSKTFDGSLQSQFIKLTGLTSDSAVYYRICDDAGCGERLWFKTAPTTSTPFTAIAGGDTRTGWTNRQNGNRLVAKIRPLFIMHGGDYTNANSASEMKSYLADWQLTFSDDTIDGVGYKRIYPFIPTHGNHEDDNFKTLCEVFGADYDSNGVCDAKDTYGAVNISPLLRVYTLNSQFQNSGWSSYASTMNSWLSQDLTSQGSSVKWRVAQYHKPMYPHYSGKSDNLTLVNWWSSLFYNKKMNLVVESDTHINKVTEALEPNGSNFNATTNGGTVYVGEGSWGAPARSANDPKSWTIDLASIQQFKVFSVTAEKLSVRTAQFSASASTLSRSQRAADPLALPSNVDWWVANSIGEELKLIRASNQLTVIDSGGTDPVDPPAGGVLEKGVARTNLAAAKGASLNFSFDAPANAENLSFTMAGGTGDADLYVRFRSLPTGSSYDCRPYKNGNNESCSFATPQVGTYYVMLTGYSSFSGVSLTADHTNTGTTPPAGGGDSFGNLSASKGNWYRNEITLPAGASKLTVAITGGSGDADLYLRHGAAPSSSTYDCRPYKNGNTEECVIDNPQSGAWHIGLYGYASFSGVTMSYQYQ</sequence>
<dbReference type="FunFam" id="2.60.120.380:FF:000013">
    <property type="entry name" value="Alkaline serine protease"/>
    <property type="match status" value="1"/>
</dbReference>
<dbReference type="SUPFAM" id="SSF49363">
    <property type="entry name" value="Purple acid phosphatase, N-terminal domain"/>
    <property type="match status" value="1"/>
</dbReference>
<evidence type="ECO:0000259" key="7">
    <source>
        <dbReference type="Pfam" id="PF04151"/>
    </source>
</evidence>
<dbReference type="Pfam" id="PF04151">
    <property type="entry name" value="PPC"/>
    <property type="match status" value="2"/>
</dbReference>
<dbReference type="InterPro" id="IPR008963">
    <property type="entry name" value="Purple_acid_Pase-like_N"/>
</dbReference>
<dbReference type="GO" id="GO:0003993">
    <property type="term" value="F:acid phosphatase activity"/>
    <property type="evidence" value="ECO:0007669"/>
    <property type="project" value="InterPro"/>
</dbReference>
<keyword evidence="3" id="KW-0378">Hydrolase</keyword>
<dbReference type="InterPro" id="IPR004843">
    <property type="entry name" value="Calcineurin-like_PHP"/>
</dbReference>
<evidence type="ECO:0000256" key="5">
    <source>
        <dbReference type="SAM" id="SignalP"/>
    </source>
</evidence>
<dbReference type="InterPro" id="IPR029052">
    <property type="entry name" value="Metallo-depent_PP-like"/>
</dbReference>
<proteinExistence type="predicted"/>
<feature type="chain" id="PRO_5002767196" evidence="5">
    <location>
        <begin position="22"/>
        <end position="658"/>
    </location>
</feature>
<organism evidence="8 9">
    <name type="scientific">Shewanella woodyi (strain ATCC 51908 / MS32)</name>
    <dbReference type="NCBI Taxonomy" id="392500"/>
    <lineage>
        <taxon>Bacteria</taxon>
        <taxon>Pseudomonadati</taxon>
        <taxon>Pseudomonadota</taxon>
        <taxon>Gammaproteobacteria</taxon>
        <taxon>Alteromonadales</taxon>
        <taxon>Shewanellaceae</taxon>
        <taxon>Shewanella</taxon>
    </lineage>
</organism>
<dbReference type="Gene3D" id="2.60.120.380">
    <property type="match status" value="2"/>
</dbReference>
<feature type="domain" description="Calcineurin-like phosphoesterase" evidence="6">
    <location>
        <begin position="142"/>
        <end position="319"/>
    </location>
</feature>
<dbReference type="GO" id="GO:0046872">
    <property type="term" value="F:metal ion binding"/>
    <property type="evidence" value="ECO:0007669"/>
    <property type="project" value="InterPro"/>
</dbReference>
<gene>
    <name evidence="8" type="ordered locus">Swoo_4623</name>
</gene>
<evidence type="ECO:0000259" key="6">
    <source>
        <dbReference type="Pfam" id="PF00149"/>
    </source>
</evidence>
<feature type="domain" description="Peptidase C-terminal archaeal/bacterial" evidence="7">
    <location>
        <begin position="471"/>
        <end position="536"/>
    </location>
</feature>
<dbReference type="eggNOG" id="COG1404">
    <property type="taxonomic scope" value="Bacteria"/>
</dbReference>
<keyword evidence="1" id="KW-0645">Protease</keyword>
<dbReference type="GO" id="GO:0008233">
    <property type="term" value="F:peptidase activity"/>
    <property type="evidence" value="ECO:0007669"/>
    <property type="project" value="UniProtKB-KW"/>
</dbReference>
<dbReference type="PANTHER" id="PTHR45867:SF3">
    <property type="entry name" value="ACID PHOSPHATASE TYPE 7"/>
    <property type="match status" value="1"/>
</dbReference>
<evidence type="ECO:0000256" key="2">
    <source>
        <dbReference type="ARBA" id="ARBA00022729"/>
    </source>
</evidence>
<dbReference type="EMBL" id="CP000961">
    <property type="protein sequence ID" value="ACA88873.1"/>
    <property type="molecule type" value="Genomic_DNA"/>
</dbReference>
<dbReference type="Gene3D" id="3.60.21.10">
    <property type="match status" value="1"/>
</dbReference>
<evidence type="ECO:0000313" key="9">
    <source>
        <dbReference type="Proteomes" id="UP000002168"/>
    </source>
</evidence>
<dbReference type="KEGG" id="swd:Swoo_4623"/>
<evidence type="ECO:0000256" key="1">
    <source>
        <dbReference type="ARBA" id="ARBA00022670"/>
    </source>
</evidence>
<keyword evidence="9" id="KW-1185">Reference proteome</keyword>
<evidence type="ECO:0000256" key="4">
    <source>
        <dbReference type="ARBA" id="ARBA00023145"/>
    </source>
</evidence>
<dbReference type="RefSeq" id="WP_012327198.1">
    <property type="nucleotide sequence ID" value="NC_010506.1"/>
</dbReference>
<dbReference type="eggNOG" id="COG1409">
    <property type="taxonomic scope" value="Bacteria"/>
</dbReference>
<dbReference type="AlphaFoldDB" id="B1KLZ3"/>
<feature type="domain" description="Peptidase C-terminal archaeal/bacterial" evidence="7">
    <location>
        <begin position="580"/>
        <end position="644"/>
    </location>
</feature>
<dbReference type="HOGENOM" id="CLU_414967_0_0_6"/>
<dbReference type="SUPFAM" id="SSF56300">
    <property type="entry name" value="Metallo-dependent phosphatases"/>
    <property type="match status" value="1"/>
</dbReference>
<dbReference type="GO" id="GO:0006508">
    <property type="term" value="P:proteolysis"/>
    <property type="evidence" value="ECO:0007669"/>
    <property type="project" value="UniProtKB-KW"/>
</dbReference>
<reference evidence="8 9" key="1">
    <citation type="submission" date="2008-02" db="EMBL/GenBank/DDBJ databases">
        <title>Complete sequence of Shewanella woodyi ATCC 51908.</title>
        <authorList>
            <consortium name="US DOE Joint Genome Institute"/>
            <person name="Copeland A."/>
            <person name="Lucas S."/>
            <person name="Lapidus A."/>
            <person name="Glavina del Rio T."/>
            <person name="Dalin E."/>
            <person name="Tice H."/>
            <person name="Bruce D."/>
            <person name="Goodwin L."/>
            <person name="Pitluck S."/>
            <person name="Sims D."/>
            <person name="Brettin T."/>
            <person name="Detter J.C."/>
            <person name="Han C."/>
            <person name="Kuske C.R."/>
            <person name="Schmutz J."/>
            <person name="Larimer F."/>
            <person name="Land M."/>
            <person name="Hauser L."/>
            <person name="Kyrpides N."/>
            <person name="Lykidis A."/>
            <person name="Zhao J.-S."/>
            <person name="Richardson P."/>
        </authorList>
    </citation>
    <scope>NUCLEOTIDE SEQUENCE [LARGE SCALE GENOMIC DNA]</scope>
    <source>
        <strain evidence="9">ATCC 51908 / MS32</strain>
    </source>
</reference>
<protein>
    <submittedName>
        <fullName evidence="8">Peptidase domain protein</fullName>
    </submittedName>
</protein>
<name>B1KLZ3_SHEWM</name>
<dbReference type="Pfam" id="PF00149">
    <property type="entry name" value="Metallophos"/>
    <property type="match status" value="1"/>
</dbReference>
<feature type="signal peptide" evidence="5">
    <location>
        <begin position="1"/>
        <end position="21"/>
    </location>
</feature>
<dbReference type="STRING" id="392500.Swoo_4623"/>
<dbReference type="Proteomes" id="UP000002168">
    <property type="component" value="Chromosome"/>
</dbReference>
<accession>B1KLZ3</accession>
<evidence type="ECO:0000256" key="3">
    <source>
        <dbReference type="ARBA" id="ARBA00022801"/>
    </source>
</evidence>
<dbReference type="PANTHER" id="PTHR45867">
    <property type="entry name" value="PURPLE ACID PHOSPHATASE"/>
    <property type="match status" value="1"/>
</dbReference>
<dbReference type="CDD" id="cd00838">
    <property type="entry name" value="MPP_superfamily"/>
    <property type="match status" value="1"/>
</dbReference>
<dbReference type="InterPro" id="IPR007280">
    <property type="entry name" value="Peptidase_C_arc/bac"/>
</dbReference>
<evidence type="ECO:0000313" key="8">
    <source>
        <dbReference type="EMBL" id="ACA88873.1"/>
    </source>
</evidence>
<keyword evidence="2 5" id="KW-0732">Signal</keyword>
<keyword evidence="4" id="KW-0865">Zymogen</keyword>